<reference evidence="3" key="1">
    <citation type="journal article" date="2023" name="Arch. Microbiol.">
        <title>Desulfoferula mesophilus gen. nov. sp. nov., a mesophilic sulfate-reducing bacterium isolated from a brackish lake sediment.</title>
        <authorList>
            <person name="Watanabe T."/>
            <person name="Yabe T."/>
            <person name="Tsuji J.M."/>
            <person name="Fukui M."/>
        </authorList>
    </citation>
    <scope>NUCLEOTIDE SEQUENCE [LARGE SCALE GENOMIC DNA]</scope>
    <source>
        <strain evidence="3">12FAK</strain>
    </source>
</reference>
<proteinExistence type="predicted"/>
<dbReference type="Pfam" id="PF14417">
    <property type="entry name" value="MEDS"/>
    <property type="match status" value="1"/>
</dbReference>
<dbReference type="EMBL" id="AP028679">
    <property type="protein sequence ID" value="BEQ16682.1"/>
    <property type="molecule type" value="Genomic_DNA"/>
</dbReference>
<gene>
    <name evidence="2" type="ORF">FAK_37480</name>
</gene>
<sequence>MESKPKASPAPPSAAAPSRHLVLISEHPTQWRRVVRAFLREGLTQGEPCLFLDCLYTRPSVCRFLDQAGLDTRAAQKRGMLTFLAAEEMFNQQAVFSAATCLGALLKVGRGALHRQRGRLRVVADMNWAADTRLNHRRLLLYEEMLNHHILPNHPVDLLCLYDRALFPPAFLERVLALHQGQAAIPGPAGAGGGLPLPLNDGNHRLPRLAAL</sequence>
<accession>A0AAU9F3W7</accession>
<protein>
    <recommendedName>
        <fullName evidence="1">MEDS domain-containing protein</fullName>
    </recommendedName>
</protein>
<feature type="domain" description="MEDS" evidence="1">
    <location>
        <begin position="19"/>
        <end position="180"/>
    </location>
</feature>
<keyword evidence="3" id="KW-1185">Reference proteome</keyword>
<dbReference type="Proteomes" id="UP001366166">
    <property type="component" value="Chromosome"/>
</dbReference>
<dbReference type="AlphaFoldDB" id="A0AAU9F3W7"/>
<organism evidence="2 3">
    <name type="scientific">Desulfoferula mesophila</name>
    <dbReference type="NCBI Taxonomy" id="3058419"/>
    <lineage>
        <taxon>Bacteria</taxon>
        <taxon>Pseudomonadati</taxon>
        <taxon>Thermodesulfobacteriota</taxon>
        <taxon>Desulfarculia</taxon>
        <taxon>Desulfarculales</taxon>
        <taxon>Desulfarculaceae</taxon>
        <taxon>Desulfoferula</taxon>
    </lineage>
</organism>
<dbReference type="KEGG" id="dmp:FAK_37480"/>
<dbReference type="InterPro" id="IPR025847">
    <property type="entry name" value="MEDS_domain"/>
</dbReference>
<evidence type="ECO:0000313" key="3">
    <source>
        <dbReference type="Proteomes" id="UP001366166"/>
    </source>
</evidence>
<name>A0AAU9F3W7_9BACT</name>
<evidence type="ECO:0000313" key="2">
    <source>
        <dbReference type="EMBL" id="BEQ16682.1"/>
    </source>
</evidence>
<evidence type="ECO:0000259" key="1">
    <source>
        <dbReference type="Pfam" id="PF14417"/>
    </source>
</evidence>